<dbReference type="RefSeq" id="WP_163588879.1">
    <property type="nucleotide sequence ID" value="NZ_CP040855.1"/>
</dbReference>
<feature type="compositionally biased region" description="Acidic residues" evidence="2">
    <location>
        <begin position="154"/>
        <end position="177"/>
    </location>
</feature>
<keyword evidence="4" id="KW-0614">Plasmid</keyword>
<geneLocation type="plasmid" evidence="4 5">
    <name>unnamed1</name>
</geneLocation>
<feature type="compositionally biased region" description="Low complexity" evidence="2">
    <location>
        <begin position="534"/>
        <end position="546"/>
    </location>
</feature>
<evidence type="ECO:0000313" key="5">
    <source>
        <dbReference type="Proteomes" id="UP000464749"/>
    </source>
</evidence>
<evidence type="ECO:0000256" key="3">
    <source>
        <dbReference type="SAM" id="Phobius"/>
    </source>
</evidence>
<gene>
    <name evidence="4" type="ORF">FEE39_09715</name>
</gene>
<feature type="coiled-coil region" evidence="1">
    <location>
        <begin position="314"/>
        <end position="348"/>
    </location>
</feature>
<feature type="region of interest" description="Disordered" evidence="2">
    <location>
        <begin position="533"/>
        <end position="561"/>
    </location>
</feature>
<proteinExistence type="predicted"/>
<feature type="compositionally biased region" description="Basic and acidic residues" evidence="2">
    <location>
        <begin position="387"/>
        <end position="401"/>
    </location>
</feature>
<reference evidence="4 5" key="1">
    <citation type="submission" date="2019-06" db="EMBL/GenBank/DDBJ databases">
        <title>Whole genome sequencing of Lactobacillus johnsonii strain G2A.</title>
        <authorList>
            <person name="Conlan S."/>
            <person name="Thomas P.J."/>
            <person name="Mullikin J."/>
            <person name="Singer J."/>
            <person name="Weaver C."/>
            <person name="Segre J.A."/>
        </authorList>
    </citation>
    <scope>NUCLEOTIDE SEQUENCE [LARGE SCALE GENOMIC DNA]</scope>
    <source>
        <strain evidence="4 5">G2A</strain>
        <plasmid evidence="4 5">unnamed1</plasmid>
    </source>
</reference>
<name>A0A9X7T5W6_LACJH</name>
<evidence type="ECO:0000256" key="2">
    <source>
        <dbReference type="SAM" id="MobiDB-lite"/>
    </source>
</evidence>
<dbReference type="AlphaFoldDB" id="A0A9X7T5W6"/>
<feature type="transmembrane region" description="Helical" evidence="3">
    <location>
        <begin position="570"/>
        <end position="590"/>
    </location>
</feature>
<dbReference type="Proteomes" id="UP000464749">
    <property type="component" value="Plasmid unnamed1"/>
</dbReference>
<feature type="region of interest" description="Disordered" evidence="2">
    <location>
        <begin position="134"/>
        <end position="241"/>
    </location>
</feature>
<keyword evidence="3" id="KW-0472">Membrane</keyword>
<evidence type="ECO:0000313" key="4">
    <source>
        <dbReference type="EMBL" id="QIA88514.1"/>
    </source>
</evidence>
<keyword evidence="3" id="KW-0812">Transmembrane</keyword>
<feature type="region of interest" description="Disordered" evidence="2">
    <location>
        <begin position="382"/>
        <end position="401"/>
    </location>
</feature>
<accession>A0A9X7T5W6</accession>
<evidence type="ECO:0000256" key="1">
    <source>
        <dbReference type="SAM" id="Coils"/>
    </source>
</evidence>
<keyword evidence="1" id="KW-0175">Coiled coil</keyword>
<organism evidence="4 5">
    <name type="scientific">Lactobacillus johnsonii</name>
    <dbReference type="NCBI Taxonomy" id="33959"/>
    <lineage>
        <taxon>Bacteria</taxon>
        <taxon>Bacillati</taxon>
        <taxon>Bacillota</taxon>
        <taxon>Bacilli</taxon>
        <taxon>Lactobacillales</taxon>
        <taxon>Lactobacillaceae</taxon>
        <taxon>Lactobacillus</taxon>
    </lineage>
</organism>
<dbReference type="EMBL" id="CP040855">
    <property type="protein sequence ID" value="QIA88514.1"/>
    <property type="molecule type" value="Genomic_DNA"/>
</dbReference>
<feature type="compositionally biased region" description="Acidic residues" evidence="2">
    <location>
        <begin position="206"/>
        <end position="236"/>
    </location>
</feature>
<keyword evidence="3" id="KW-1133">Transmembrane helix</keyword>
<protein>
    <submittedName>
        <fullName evidence="4">Uncharacterized protein</fullName>
    </submittedName>
</protein>
<sequence>MKKDSTFLALELLHFTKSEAKAIKKRLKDIEDIHLYEKDERLFLYPVIQEVIDVLANVESEKLRLQFVWLDVSTGQVKDSDLSNKVIEFEEANIDDEKNRTNFFNKTFDYLDLDPIIYFLDKKPDVVDAEEATLVEDGSGGTAPSSMNGSIEEGNNEDDLNVLENEDILDETSNEETTESKSNSDDIPDDFLDDIPDDFDNKSNDFSDDSDLSEDDLFESVFGDDEDDFDDEPLDADDSKTQHTDPLLEAAQSIFNRKTVKNKLPNFSDADKELVSDKILNTKIAINDAENKAINAIYNVLKESYDSEYNSALGNELKEADEKHTQNLNKLKDNLTETLKNIELEEQKAFDLRKKEAGEAQLADFYAKYDMDHLDELHSAIQSRSTRAREESDKEIEQEGRSLEQYRDEVKKSIFEHVTNNVDIDKIINEYVSTVEEEKSNLINNAKNETDENIKLKEQVKMLKNTLTIQKETYDNRLNAEVAQRVAEANERNAKRVREVEEQLHLERKKFDDQVNLTNELNQKLMQANTAQYNPSNSIPIQNNNQMVPTNKEVSDTPQKNNKSGAVGKILAGAVGGLATLLLVGGSFFVKNQMTLSAQPTVVETSNSQESLSSSGNKDSFIYTTKDGKKYKVTKDSDNSGHYRDDDGKYHTVLFNK</sequence>
<feature type="compositionally biased region" description="Acidic residues" evidence="2">
    <location>
        <begin position="186"/>
        <end position="198"/>
    </location>
</feature>